<feature type="domain" description="PAS" evidence="11">
    <location>
        <begin position="656"/>
        <end position="700"/>
    </location>
</feature>
<feature type="domain" description="PAC" evidence="12">
    <location>
        <begin position="207"/>
        <end position="259"/>
    </location>
</feature>
<dbReference type="PROSITE" id="PS50109">
    <property type="entry name" value="HIS_KIN"/>
    <property type="match status" value="1"/>
</dbReference>
<evidence type="ECO:0000256" key="1">
    <source>
        <dbReference type="ARBA" id="ARBA00000085"/>
    </source>
</evidence>
<evidence type="ECO:0000256" key="7">
    <source>
        <dbReference type="PROSITE-ProRule" id="PRU00169"/>
    </source>
</evidence>
<name>A0ABR8HJJ3_NOSPU</name>
<feature type="domain" description="PAC" evidence="12">
    <location>
        <begin position="582"/>
        <end position="634"/>
    </location>
</feature>
<feature type="coiled-coil region" evidence="8">
    <location>
        <begin position="625"/>
        <end position="656"/>
    </location>
</feature>
<dbReference type="CDD" id="cd00082">
    <property type="entry name" value="HisKA"/>
    <property type="match status" value="1"/>
</dbReference>
<dbReference type="Pfam" id="PF13426">
    <property type="entry name" value="PAS_9"/>
    <property type="match status" value="2"/>
</dbReference>
<dbReference type="PANTHER" id="PTHR43047">
    <property type="entry name" value="TWO-COMPONENT HISTIDINE PROTEIN KINASE"/>
    <property type="match status" value="1"/>
</dbReference>
<accession>A0ABR8HJJ3</accession>
<comment type="caution">
    <text evidence="13">The sequence shown here is derived from an EMBL/GenBank/DDBJ whole genome shotgun (WGS) entry which is preliminary data.</text>
</comment>
<dbReference type="SMART" id="SM00387">
    <property type="entry name" value="HATPase_c"/>
    <property type="match status" value="1"/>
</dbReference>
<dbReference type="EMBL" id="JACJTC010000036">
    <property type="protein sequence ID" value="MBD2615979.1"/>
    <property type="molecule type" value="Genomic_DNA"/>
</dbReference>
<dbReference type="SMART" id="SM00388">
    <property type="entry name" value="HisKA"/>
    <property type="match status" value="1"/>
</dbReference>
<dbReference type="SUPFAM" id="SSF55785">
    <property type="entry name" value="PYP-like sensor domain (PAS domain)"/>
    <property type="match status" value="6"/>
</dbReference>
<dbReference type="Gene3D" id="1.10.287.130">
    <property type="match status" value="1"/>
</dbReference>
<evidence type="ECO:0000256" key="8">
    <source>
        <dbReference type="SAM" id="Coils"/>
    </source>
</evidence>
<dbReference type="EC" id="2.7.13.3" evidence="2"/>
<dbReference type="PRINTS" id="PR00344">
    <property type="entry name" value="BCTRLSENSOR"/>
</dbReference>
<dbReference type="SUPFAM" id="SSF47384">
    <property type="entry name" value="Homodimeric domain of signal transducing histidine kinase"/>
    <property type="match status" value="1"/>
</dbReference>
<dbReference type="InterPro" id="IPR000700">
    <property type="entry name" value="PAS-assoc_C"/>
</dbReference>
<dbReference type="SMART" id="SM00091">
    <property type="entry name" value="PAS"/>
    <property type="match status" value="6"/>
</dbReference>
<dbReference type="CDD" id="cd00130">
    <property type="entry name" value="PAS"/>
    <property type="match status" value="6"/>
</dbReference>
<dbReference type="PROSITE" id="PS50112">
    <property type="entry name" value="PAS"/>
    <property type="match status" value="3"/>
</dbReference>
<evidence type="ECO:0000256" key="6">
    <source>
        <dbReference type="ARBA" id="ARBA00023012"/>
    </source>
</evidence>
<evidence type="ECO:0000259" key="10">
    <source>
        <dbReference type="PROSITE" id="PS50110"/>
    </source>
</evidence>
<feature type="domain" description="PAC" evidence="12">
    <location>
        <begin position="334"/>
        <end position="386"/>
    </location>
</feature>
<dbReference type="InterPro" id="IPR003594">
    <property type="entry name" value="HATPase_dom"/>
</dbReference>
<dbReference type="Gene3D" id="3.40.50.2300">
    <property type="match status" value="2"/>
</dbReference>
<evidence type="ECO:0000259" key="11">
    <source>
        <dbReference type="PROSITE" id="PS50112"/>
    </source>
</evidence>
<evidence type="ECO:0000259" key="12">
    <source>
        <dbReference type="PROSITE" id="PS50113"/>
    </source>
</evidence>
<dbReference type="InterPro" id="IPR011006">
    <property type="entry name" value="CheY-like_superfamily"/>
</dbReference>
<dbReference type="InterPro" id="IPR001610">
    <property type="entry name" value="PAC"/>
</dbReference>
<feature type="modified residue" description="4-aspartylphosphate" evidence="7">
    <location>
        <position position="1098"/>
    </location>
</feature>
<feature type="domain" description="PAS" evidence="11">
    <location>
        <begin position="510"/>
        <end position="580"/>
    </location>
</feature>
<dbReference type="InterPro" id="IPR005467">
    <property type="entry name" value="His_kinase_dom"/>
</dbReference>
<proteinExistence type="predicted"/>
<dbReference type="Pfam" id="PF00512">
    <property type="entry name" value="HisKA"/>
    <property type="match status" value="1"/>
</dbReference>
<keyword evidence="4" id="KW-0808">Transferase</keyword>
<dbReference type="Gene3D" id="3.30.565.10">
    <property type="entry name" value="Histidine kinase-like ATPase, C-terminal domain"/>
    <property type="match status" value="1"/>
</dbReference>
<evidence type="ECO:0000256" key="3">
    <source>
        <dbReference type="ARBA" id="ARBA00022553"/>
    </source>
</evidence>
<gene>
    <name evidence="13" type="ORF">H6G94_32835</name>
</gene>
<dbReference type="NCBIfam" id="TIGR00229">
    <property type="entry name" value="sensory_box"/>
    <property type="match status" value="5"/>
</dbReference>
<dbReference type="SMART" id="SM00086">
    <property type="entry name" value="PAC"/>
    <property type="match status" value="5"/>
</dbReference>
<feature type="domain" description="PAC" evidence="12">
    <location>
        <begin position="461"/>
        <end position="513"/>
    </location>
</feature>
<evidence type="ECO:0000313" key="13">
    <source>
        <dbReference type="EMBL" id="MBD2615979.1"/>
    </source>
</evidence>
<evidence type="ECO:0000313" key="14">
    <source>
        <dbReference type="Proteomes" id="UP000606396"/>
    </source>
</evidence>
<keyword evidence="5" id="KW-0418">Kinase</keyword>
<dbReference type="Pfam" id="PF02518">
    <property type="entry name" value="HATPase_c"/>
    <property type="match status" value="1"/>
</dbReference>
<dbReference type="Pfam" id="PF13188">
    <property type="entry name" value="PAS_8"/>
    <property type="match status" value="1"/>
</dbReference>
<dbReference type="InterPro" id="IPR013655">
    <property type="entry name" value="PAS_fold_3"/>
</dbReference>
<dbReference type="Pfam" id="PF00072">
    <property type="entry name" value="Response_reg"/>
    <property type="match status" value="1"/>
</dbReference>
<feature type="domain" description="Response regulatory" evidence="10">
    <location>
        <begin position="1170"/>
        <end position="1249"/>
    </location>
</feature>
<dbReference type="Gene3D" id="3.30.450.20">
    <property type="entry name" value="PAS domain"/>
    <property type="match status" value="6"/>
</dbReference>
<evidence type="ECO:0000256" key="2">
    <source>
        <dbReference type="ARBA" id="ARBA00012438"/>
    </source>
</evidence>
<keyword evidence="14" id="KW-1185">Reference proteome</keyword>
<evidence type="ECO:0000256" key="4">
    <source>
        <dbReference type="ARBA" id="ARBA00022679"/>
    </source>
</evidence>
<dbReference type="InterPro" id="IPR001789">
    <property type="entry name" value="Sig_transdc_resp-reg_receiver"/>
</dbReference>
<feature type="domain" description="PAS" evidence="11">
    <location>
        <begin position="387"/>
        <end position="458"/>
    </location>
</feature>
<feature type="domain" description="Histidine kinase" evidence="9">
    <location>
        <begin position="782"/>
        <end position="1014"/>
    </location>
</feature>
<organism evidence="13 14">
    <name type="scientific">Nostoc punctiforme FACHB-252</name>
    <dbReference type="NCBI Taxonomy" id="1357509"/>
    <lineage>
        <taxon>Bacteria</taxon>
        <taxon>Bacillati</taxon>
        <taxon>Cyanobacteriota</taxon>
        <taxon>Cyanophyceae</taxon>
        <taxon>Nostocales</taxon>
        <taxon>Nostocaceae</taxon>
        <taxon>Nostoc</taxon>
    </lineage>
</organism>
<dbReference type="InterPro" id="IPR003661">
    <property type="entry name" value="HisK_dim/P_dom"/>
</dbReference>
<dbReference type="PANTHER" id="PTHR43047:SF72">
    <property type="entry name" value="OSMOSENSING HISTIDINE PROTEIN KINASE SLN1"/>
    <property type="match status" value="1"/>
</dbReference>
<dbReference type="RefSeq" id="WP_190952468.1">
    <property type="nucleotide sequence ID" value="NZ_JACJTC010000036.1"/>
</dbReference>
<evidence type="ECO:0000259" key="9">
    <source>
        <dbReference type="PROSITE" id="PS50109"/>
    </source>
</evidence>
<comment type="catalytic activity">
    <reaction evidence="1">
        <text>ATP + protein L-histidine = ADP + protein N-phospho-L-histidine.</text>
        <dbReference type="EC" id="2.7.13.3"/>
    </reaction>
</comment>
<keyword evidence="6" id="KW-0902">Two-component regulatory system</keyword>
<protein>
    <recommendedName>
        <fullName evidence="2">histidine kinase</fullName>
        <ecNumber evidence="2">2.7.13.3</ecNumber>
    </recommendedName>
</protein>
<feature type="domain" description="Response regulatory" evidence="10">
    <location>
        <begin position="1049"/>
        <end position="1162"/>
    </location>
</feature>
<dbReference type="PROSITE" id="PS50110">
    <property type="entry name" value="RESPONSE_REGULATORY"/>
    <property type="match status" value="2"/>
</dbReference>
<dbReference type="InterPro" id="IPR036890">
    <property type="entry name" value="HATPase_C_sf"/>
</dbReference>
<dbReference type="SUPFAM" id="SSF52172">
    <property type="entry name" value="CheY-like"/>
    <property type="match status" value="2"/>
</dbReference>
<dbReference type="InterPro" id="IPR036097">
    <property type="entry name" value="HisK_dim/P_sf"/>
</dbReference>
<feature type="modified residue" description="4-aspartylphosphate" evidence="7">
    <location>
        <position position="1219"/>
    </location>
</feature>
<dbReference type="CDD" id="cd16922">
    <property type="entry name" value="HATPase_EvgS-ArcB-TorS-like"/>
    <property type="match status" value="1"/>
</dbReference>
<reference evidence="13 14" key="1">
    <citation type="journal article" date="2020" name="ISME J.">
        <title>Comparative genomics reveals insights into cyanobacterial evolution and habitat adaptation.</title>
        <authorList>
            <person name="Chen M.Y."/>
            <person name="Teng W.K."/>
            <person name="Zhao L."/>
            <person name="Hu C.X."/>
            <person name="Zhou Y.K."/>
            <person name="Han B.P."/>
            <person name="Song L.R."/>
            <person name="Shu W.S."/>
        </authorList>
    </citation>
    <scope>NUCLEOTIDE SEQUENCE [LARGE SCALE GENOMIC DNA]</scope>
    <source>
        <strain evidence="13 14">FACHB-252</strain>
    </source>
</reference>
<dbReference type="Pfam" id="PF08447">
    <property type="entry name" value="PAS_3"/>
    <property type="match status" value="3"/>
</dbReference>
<evidence type="ECO:0000256" key="5">
    <source>
        <dbReference type="ARBA" id="ARBA00022777"/>
    </source>
</evidence>
<dbReference type="PROSITE" id="PS50113">
    <property type="entry name" value="PAC"/>
    <property type="match status" value="4"/>
</dbReference>
<keyword evidence="8" id="KW-0175">Coiled coil</keyword>
<keyword evidence="3 7" id="KW-0597">Phosphoprotein</keyword>
<dbReference type="InterPro" id="IPR000014">
    <property type="entry name" value="PAS"/>
</dbReference>
<dbReference type="InterPro" id="IPR004358">
    <property type="entry name" value="Sig_transdc_His_kin-like_C"/>
</dbReference>
<dbReference type="InterPro" id="IPR035965">
    <property type="entry name" value="PAS-like_dom_sf"/>
</dbReference>
<dbReference type="Proteomes" id="UP000606396">
    <property type="component" value="Unassembled WGS sequence"/>
</dbReference>
<sequence>MSNQVDECYRQLFEKCPVGLVLCRLDGTLIDMNPAYAAIAGRTVLETLNLNYWEITPQNYAAKSTILENLERTGRCEPWDGDYIHKDGHLVPVRLSGVLVEQNGERVIFSTVEDISDLKRTSLERQQSEKMLKQSEARYRSLVTTNTQIVWVSTPEGICFELTSWIAYTGQSLAEAENGGWIHAVHPDDRAYTGEVWSAAVANRSLYQIEYRIRGKDGNYRYFWVWGAPVVEEDGSVREWIGTCTDIHDRKLVEAENQRLKERYRTLVTTTSQIIWGATPEGLGISSEMLTWMIYTGQSEEEVEGWGWLDAVHPDDHAHSTEAWNTAVANRGIYQTEYRLRGKDGIYRYFSVCGAPVLEVDGSIREWIGTCTNIHDRKLAEQTLQQSEQRFRSLVTTISQIVWVATPEGAGIASEMLSWMAYTGQSEAEYYEWGWLDVIHPDDRAHTAEAWTQALDNRSLYQTEFQLRRHDGTYRHFSVCGTPILEPDGSIREWIGICTDIHDRKLAEAENQRLMDMLNHSSDAIVVRDMTNKILYWNQGAQRLYGWTREEVKGQYIDTLIEKTFPRPKEAIIAELLQQGNWEGEVQHLSRNDRLIMVQSRWTLQRSISGEPCAVLEINTDITARKQAEIALRQLNQELEARVAERTAALENTLAEAQGLNAILDNLADGLLVTDITGQITHFNRAFLAMYGLTVNALKGDYRELAIFGLADLVEKTQSHPSDVFAAEVALAKERIGQVVATAIFKRTAENEPQACFGSALLIRDVTAEKEIDKMKTDFISTVSHELRTPLTSVLGFASIIKEKLESDVFPILANEDRKLQKTIKRVGDNLKIIVSEAERLTSLINDVLDIAKMEAGKVEWQMQPLDPTELLDWATTSTAALFETNGLKLITDIEPELPQVIGDRNRLLQVLINLISNAIKFTESGSITCRINQQNDAICISVIDTGVGIAPEDQPKVFEKFRQVGDTLTDKPKGTGLGLPICKQIVEHHGGRIWVESELGQGSTFSFIIPIYTSDRKSSAKLNLDALVKQLKEHVITTAAVLNENRKTILVVDDDTNIRELLRQQLENEGYNVREAKDGMDAIHQIKTARPDLILLDVMMPQINGFDVAAVLKNDPHTADIPIIILSIIENKERGYHIGIDRYLTKPINTEKLLNEIGLLLSQGTSSKKVLVVDKNASTLKTLSDVLQTQGYNVIEASNPQECIHKALSAKPDMIIIDSIFSQEADLVKTLRFEKGLENVFFIMLSDR</sequence>
<dbReference type="SUPFAM" id="SSF55874">
    <property type="entry name" value="ATPase domain of HSP90 chaperone/DNA topoisomerase II/histidine kinase"/>
    <property type="match status" value="1"/>
</dbReference>
<dbReference type="SMART" id="SM00448">
    <property type="entry name" value="REC"/>
    <property type="match status" value="1"/>
</dbReference>